<gene>
    <name evidence="2" type="ORF">F5613_002101</name>
</gene>
<evidence type="ECO:0000313" key="2">
    <source>
        <dbReference type="EMBL" id="NYI49971.1"/>
    </source>
</evidence>
<dbReference type="Proteomes" id="UP000574332">
    <property type="component" value="Unassembled WGS sequence"/>
</dbReference>
<evidence type="ECO:0000259" key="1">
    <source>
        <dbReference type="PROSITE" id="PS50943"/>
    </source>
</evidence>
<feature type="domain" description="HTH cro/C1-type" evidence="1">
    <location>
        <begin position="33"/>
        <end position="87"/>
    </location>
</feature>
<dbReference type="EMBL" id="JACCCY010000003">
    <property type="protein sequence ID" value="NYI49971.1"/>
    <property type="molecule type" value="Genomic_DNA"/>
</dbReference>
<protein>
    <submittedName>
        <fullName evidence="2">Transcriptional regulator with XRE-family HTH domain</fullName>
    </submittedName>
</protein>
<reference evidence="2 3" key="1">
    <citation type="submission" date="2020-07" db="EMBL/GenBank/DDBJ databases">
        <title>Genomic Encyclopedia of Type Strains, Phase IV (KMG-IV): sequencing the most valuable type-strain genomes for metagenomic binning, comparative biology and taxonomic classification.</title>
        <authorList>
            <person name="Goeker M."/>
        </authorList>
    </citation>
    <scope>NUCLEOTIDE SEQUENCE [LARGE SCALE GENOMIC DNA]</scope>
    <source>
        <strain evidence="2 3">DSM 23697</strain>
    </source>
</reference>
<dbReference type="Pfam" id="PF01381">
    <property type="entry name" value="HTH_3"/>
    <property type="match status" value="1"/>
</dbReference>
<comment type="caution">
    <text evidence="2">The sequence shown here is derived from an EMBL/GenBank/DDBJ whole genome shotgun (WGS) entry which is preliminary data.</text>
</comment>
<accession>A0A8E2D4C3</accession>
<dbReference type="CDD" id="cd00093">
    <property type="entry name" value="HTH_XRE"/>
    <property type="match status" value="1"/>
</dbReference>
<name>A0A8E2D4C3_9PORP</name>
<dbReference type="GO" id="GO:0003677">
    <property type="term" value="F:DNA binding"/>
    <property type="evidence" value="ECO:0007669"/>
    <property type="project" value="InterPro"/>
</dbReference>
<organism evidence="2 3">
    <name type="scientific">Macellibacteroides fermentans</name>
    <dbReference type="NCBI Taxonomy" id="879969"/>
    <lineage>
        <taxon>Bacteria</taxon>
        <taxon>Pseudomonadati</taxon>
        <taxon>Bacteroidota</taxon>
        <taxon>Bacteroidia</taxon>
        <taxon>Bacteroidales</taxon>
        <taxon>Porphyromonadaceae</taxon>
        <taxon>Macellibacteroides</taxon>
    </lineage>
</organism>
<dbReference type="SUPFAM" id="SSF47413">
    <property type="entry name" value="lambda repressor-like DNA-binding domains"/>
    <property type="match status" value="1"/>
</dbReference>
<dbReference type="PROSITE" id="PS50943">
    <property type="entry name" value="HTH_CROC1"/>
    <property type="match status" value="1"/>
</dbReference>
<keyword evidence="3" id="KW-1185">Reference proteome</keyword>
<dbReference type="InterPro" id="IPR001387">
    <property type="entry name" value="Cro/C1-type_HTH"/>
</dbReference>
<dbReference type="AlphaFoldDB" id="A0A8E2D4C3"/>
<sequence>MNGKGNLLENRLKEIPKDIEEFVSLSFDISDRIRDVLEENNISQKRLAQLLGKRESEVSKWLKGTHNFTIETIAKISVVLDTKIFYIPTKTKSLVEIKQAISDFECLYNKSSNERFFNIKLQTLPEKSIYKNEDHIGLVGSEKKIAIKKVDSTTIYKLACTTNFESSKESPTISIVF</sequence>
<evidence type="ECO:0000313" key="3">
    <source>
        <dbReference type="Proteomes" id="UP000574332"/>
    </source>
</evidence>
<dbReference type="SMART" id="SM00530">
    <property type="entry name" value="HTH_XRE"/>
    <property type="match status" value="1"/>
</dbReference>
<proteinExistence type="predicted"/>
<dbReference type="Gene3D" id="1.10.260.40">
    <property type="entry name" value="lambda repressor-like DNA-binding domains"/>
    <property type="match status" value="1"/>
</dbReference>
<dbReference type="InterPro" id="IPR010982">
    <property type="entry name" value="Lambda_DNA-bd_dom_sf"/>
</dbReference>
<dbReference type="RefSeq" id="WP_179399670.1">
    <property type="nucleotide sequence ID" value="NZ_JACCCY010000003.1"/>
</dbReference>